<sequence length="394" mass="39600">MKFTYRFIVVIAVLFVTVGTVAAASLFTSTEQKAAEASPPARSDVTVTVESGSIKDTVPLTCETVYRSTTALKASGAPPLVLTRTTVKDGEELTDGSLLAEINGRPLFALIGDFPLYRSLAKGDKGPDAVMVNAALVRLELMAPPAPDVAAVLHQDAVDSVAELYRRAGYEPPAKGKPVVSATDFLVVPKGATVAGAPRTPGSLTGPFATVAMGGAVVECSGVNGKLPTEAKSGQKATTSLSGSGEWPVTVVAAAQEQTTPLGSSSTGGQPGPGAGGAANGTNPSAGGQAGSPADAATAGSGRLQLAATSVGKVGQRGTGTLVLGSSAPDQLVVPSAALWSKDSRTVVTVLEGDARRDVPVEIVYSADGRNAVKAVEPSGLRRGDQVLVSEPGA</sequence>
<evidence type="ECO:0000313" key="3">
    <source>
        <dbReference type="Proteomes" id="UP000187085"/>
    </source>
</evidence>
<dbReference type="STRING" id="554083.BKD30_02620"/>
<gene>
    <name evidence="2" type="ORF">BKD30_02620</name>
</gene>
<reference evidence="2 3" key="1">
    <citation type="submission" date="2016-12" db="EMBL/GenBank/DDBJ databases">
        <title>Draft genome of Tersicoccus phoenicis 1P05MA.</title>
        <authorList>
            <person name="Nakajima Y."/>
            <person name="Yoshizawa S."/>
            <person name="Nakamura K."/>
            <person name="Ogura Y."/>
            <person name="Hayashi T."/>
            <person name="Kogure K."/>
        </authorList>
    </citation>
    <scope>NUCLEOTIDE SEQUENCE [LARGE SCALE GENOMIC DNA]</scope>
    <source>
        <strain evidence="2 3">1p05MA</strain>
    </source>
</reference>
<dbReference type="OrthoDB" id="3268648at2"/>
<proteinExistence type="predicted"/>
<evidence type="ECO:0000313" key="2">
    <source>
        <dbReference type="EMBL" id="OMH27569.1"/>
    </source>
</evidence>
<comment type="caution">
    <text evidence="2">The sequence shown here is derived from an EMBL/GenBank/DDBJ whole genome shotgun (WGS) entry which is preliminary data.</text>
</comment>
<feature type="region of interest" description="Disordered" evidence="1">
    <location>
        <begin position="259"/>
        <end position="301"/>
    </location>
</feature>
<feature type="compositionally biased region" description="Low complexity" evidence="1">
    <location>
        <begin position="259"/>
        <end position="268"/>
    </location>
</feature>
<dbReference type="Proteomes" id="UP000187085">
    <property type="component" value="Unassembled WGS sequence"/>
</dbReference>
<name>A0A1R1LJ76_9MICC</name>
<dbReference type="EMBL" id="MRDE01000016">
    <property type="protein sequence ID" value="OMH27569.1"/>
    <property type="molecule type" value="Genomic_DNA"/>
</dbReference>
<evidence type="ECO:0000256" key="1">
    <source>
        <dbReference type="SAM" id="MobiDB-lite"/>
    </source>
</evidence>
<protein>
    <submittedName>
        <fullName evidence="2">Uncharacterized protein</fullName>
    </submittedName>
</protein>
<organism evidence="2 3">
    <name type="scientific">Tersicoccus phoenicis</name>
    <dbReference type="NCBI Taxonomy" id="554083"/>
    <lineage>
        <taxon>Bacteria</taxon>
        <taxon>Bacillati</taxon>
        <taxon>Actinomycetota</taxon>
        <taxon>Actinomycetes</taxon>
        <taxon>Micrococcales</taxon>
        <taxon>Micrococcaceae</taxon>
        <taxon>Tersicoccus</taxon>
    </lineage>
</organism>
<feature type="compositionally biased region" description="Gly residues" evidence="1">
    <location>
        <begin position="269"/>
        <end position="279"/>
    </location>
</feature>
<dbReference type="Gene3D" id="2.40.420.20">
    <property type="match status" value="1"/>
</dbReference>
<keyword evidence="3" id="KW-1185">Reference proteome</keyword>
<accession>A0A1R1LJ76</accession>
<dbReference type="RefSeq" id="WP_076701601.1">
    <property type="nucleotide sequence ID" value="NZ_MRDE01000016.1"/>
</dbReference>
<dbReference type="AlphaFoldDB" id="A0A1R1LJ76"/>